<dbReference type="RefSeq" id="WP_341839269.1">
    <property type="nucleotide sequence ID" value="NZ_CP149792.1"/>
</dbReference>
<organism evidence="3 4">
    <name type="scientific">Chitinophaga caseinilytica</name>
    <dbReference type="NCBI Taxonomy" id="2267521"/>
    <lineage>
        <taxon>Bacteria</taxon>
        <taxon>Pseudomonadati</taxon>
        <taxon>Bacteroidota</taxon>
        <taxon>Chitinophagia</taxon>
        <taxon>Chitinophagales</taxon>
        <taxon>Chitinophagaceae</taxon>
        <taxon>Chitinophaga</taxon>
    </lineage>
</organism>
<dbReference type="GO" id="GO:0004177">
    <property type="term" value="F:aminopeptidase activity"/>
    <property type="evidence" value="ECO:0007669"/>
    <property type="project" value="UniProtKB-KW"/>
</dbReference>
<feature type="domain" description="Peptidase M1 membrane alanine aminopeptidase" evidence="2">
    <location>
        <begin position="400"/>
        <end position="554"/>
    </location>
</feature>
<protein>
    <submittedName>
        <fullName evidence="3">M1 family metallopeptidase</fullName>
        <ecNumber evidence="3">3.4.11.-</ecNumber>
    </submittedName>
</protein>
<dbReference type="InterPro" id="IPR014782">
    <property type="entry name" value="Peptidase_M1_dom"/>
</dbReference>
<feature type="signal peptide" evidence="1">
    <location>
        <begin position="1"/>
        <end position="26"/>
    </location>
</feature>
<dbReference type="EC" id="3.4.11.-" evidence="3"/>
<evidence type="ECO:0000256" key="1">
    <source>
        <dbReference type="SAM" id="SignalP"/>
    </source>
</evidence>
<reference evidence="3 4" key="1">
    <citation type="submission" date="2024-03" db="EMBL/GenBank/DDBJ databases">
        <title>Chitinophaga caseinilytica sp. nov., a casein hydrolysing bacterium isolated from forest soil.</title>
        <authorList>
            <person name="Lee D.S."/>
            <person name="Han D.M."/>
            <person name="Baek J.H."/>
            <person name="Choi D.G."/>
            <person name="Jeon J.H."/>
            <person name="Jeon C.O."/>
        </authorList>
    </citation>
    <scope>NUCLEOTIDE SEQUENCE [LARGE SCALE GENOMIC DNA]</scope>
    <source>
        <strain evidence="3 4">KACC 19118</strain>
    </source>
</reference>
<proteinExistence type="predicted"/>
<gene>
    <name evidence="3" type="ORF">WJU22_16455</name>
</gene>
<dbReference type="Pfam" id="PF01433">
    <property type="entry name" value="Peptidase_M1"/>
    <property type="match status" value="1"/>
</dbReference>
<evidence type="ECO:0000313" key="4">
    <source>
        <dbReference type="Proteomes" id="UP001449657"/>
    </source>
</evidence>
<keyword evidence="4" id="KW-1185">Reference proteome</keyword>
<keyword evidence="3" id="KW-0378">Hydrolase</keyword>
<feature type="chain" id="PRO_5045742354" evidence="1">
    <location>
        <begin position="27"/>
        <end position="652"/>
    </location>
</feature>
<keyword evidence="3" id="KW-0645">Protease</keyword>
<dbReference type="Gene3D" id="1.10.390.10">
    <property type="entry name" value="Neutral Protease Domain 2"/>
    <property type="match status" value="1"/>
</dbReference>
<accession>A0ABZ2YXD4</accession>
<keyword evidence="3" id="KW-0031">Aminopeptidase</keyword>
<sequence length="652" mass="73321">MPALQQTKNWLAAMAGCICICSTAAAQQPESRYNAYEAFNPVFYPENGTDERTASGRPGARYWQNGADYKIDVTFDDVKETVSGTVIITYKNNSPENLPFLWLQLDQNIYKLSSRSVAATSPTGGRWANRNFDGGYNITNVALLQAGKSQKAEFNVNDTRMRVELPQALKANGGTLQLQVDFSFSIPEYGTDRMGILNTKNGRIYEIAQWYPRMCVFDNVLGWNTLPYMGQGEFYLEYGNIDYNVTAPAAHIVVGSGELLNPAEVLTATQLARWKQASASDKTVMLRDLSEVNDPASRPAKEKLTWKFRCVNTRDVAWAASKSFIWDAARINLPAGKKALAMSVYPEESAGDSAWRRSTEFVKGCIEHYSEKWYPYTYPVAVNVAGIVGGMEYPGIVFCSSRSQKGGLWGVTNHEFGHNWFPMIVGSNERRFGWMDEGFNTFINGIADRAFNNGEFYHPRDRHSVARMMFYDSAAAILHRPDVIKPMSYGTLGYYKPAVGLELLRDVVLGEERFDKAFRYYIDNWAFKHPTQWDFFRAIENSAGESLDWFWRGWIINNWKVDMAAGTVLQRNDSTTAIQVICVEKAPMPVTVEIKEADGKTSRVDLPVEVWQGGGSWTFHHLSKSKVVAVTVDPDKVLPDVNPANNTWKPAP</sequence>
<dbReference type="CDD" id="cd09604">
    <property type="entry name" value="M1_APN_like"/>
    <property type="match status" value="1"/>
</dbReference>
<dbReference type="SUPFAM" id="SSF55486">
    <property type="entry name" value="Metalloproteases ('zincins'), catalytic domain"/>
    <property type="match status" value="1"/>
</dbReference>
<evidence type="ECO:0000259" key="2">
    <source>
        <dbReference type="Pfam" id="PF01433"/>
    </source>
</evidence>
<name>A0ABZ2YXD4_9BACT</name>
<evidence type="ECO:0000313" key="3">
    <source>
        <dbReference type="EMBL" id="WZN44488.1"/>
    </source>
</evidence>
<dbReference type="EMBL" id="CP150096">
    <property type="protein sequence ID" value="WZN44488.1"/>
    <property type="molecule type" value="Genomic_DNA"/>
</dbReference>
<dbReference type="Proteomes" id="UP001449657">
    <property type="component" value="Chromosome"/>
</dbReference>
<dbReference type="InterPro" id="IPR027268">
    <property type="entry name" value="Peptidase_M4/M1_CTD_sf"/>
</dbReference>
<keyword evidence="1" id="KW-0732">Signal</keyword>